<protein>
    <submittedName>
        <fullName evidence="3">XRE family transcriptional regulator</fullName>
    </submittedName>
</protein>
<gene>
    <name evidence="3" type="ORF">PM02_10440</name>
</gene>
<feature type="region of interest" description="Disordered" evidence="1">
    <location>
        <begin position="111"/>
        <end position="139"/>
    </location>
</feature>
<dbReference type="InterPro" id="IPR001387">
    <property type="entry name" value="Cro/C1-type_HTH"/>
</dbReference>
<dbReference type="PROSITE" id="PS50943">
    <property type="entry name" value="HTH_CROC1"/>
    <property type="match status" value="1"/>
</dbReference>
<accession>A0A061SUB5</accession>
<comment type="caution">
    <text evidence="3">The sequence shown here is derived from an EMBL/GenBank/DDBJ whole genome shotgun (WGS) entry which is preliminary data.</text>
</comment>
<dbReference type="EMBL" id="JEMU01000007">
    <property type="protein sequence ID" value="KAJ03293.1"/>
    <property type="molecule type" value="Genomic_DNA"/>
</dbReference>
<dbReference type="SUPFAM" id="SSF47413">
    <property type="entry name" value="lambda repressor-like DNA-binding domains"/>
    <property type="match status" value="1"/>
</dbReference>
<dbReference type="Gene3D" id="1.10.260.40">
    <property type="entry name" value="lambda repressor-like DNA-binding domains"/>
    <property type="match status" value="1"/>
</dbReference>
<dbReference type="CDD" id="cd00093">
    <property type="entry name" value="HTH_XRE"/>
    <property type="match status" value="1"/>
</dbReference>
<dbReference type="AlphaFoldDB" id="A0A061SUB5"/>
<evidence type="ECO:0000313" key="4">
    <source>
        <dbReference type="Proteomes" id="UP000027337"/>
    </source>
</evidence>
<organism evidence="3 4">
    <name type="scientific">Sulfitobacter mediterraneus</name>
    <dbReference type="NCBI Taxonomy" id="83219"/>
    <lineage>
        <taxon>Bacteria</taxon>
        <taxon>Pseudomonadati</taxon>
        <taxon>Pseudomonadota</taxon>
        <taxon>Alphaproteobacteria</taxon>
        <taxon>Rhodobacterales</taxon>
        <taxon>Roseobacteraceae</taxon>
        <taxon>Sulfitobacter</taxon>
    </lineage>
</organism>
<dbReference type="eggNOG" id="ENOG5033D1J">
    <property type="taxonomic scope" value="Bacteria"/>
</dbReference>
<dbReference type="GO" id="GO:0003677">
    <property type="term" value="F:DNA binding"/>
    <property type="evidence" value="ECO:0007669"/>
    <property type="project" value="InterPro"/>
</dbReference>
<dbReference type="RefSeq" id="WP_037907975.1">
    <property type="nucleotide sequence ID" value="NZ_JEMU01000007.1"/>
</dbReference>
<keyword evidence="4" id="KW-1185">Reference proteome</keyword>
<evidence type="ECO:0000259" key="2">
    <source>
        <dbReference type="PROSITE" id="PS50943"/>
    </source>
</evidence>
<feature type="domain" description="HTH cro/C1-type" evidence="2">
    <location>
        <begin position="31"/>
        <end position="82"/>
    </location>
</feature>
<reference evidence="3 4" key="1">
    <citation type="journal article" date="2014" name="Genome Announc.">
        <title>Draft Genome Sequences of Two Isolates of the Roseobacter Group, Sulfitobacter sp. Strains 3SOLIMAR09 and 1FIGIMAR09, from Harbors of Mallorca Island (Mediterranean Sea).</title>
        <authorList>
            <person name="Mas-Llado M."/>
            <person name="Pina-Villalonga J.M."/>
            <person name="Brunet-Galmes I."/>
            <person name="Nogales B."/>
            <person name="Bosch R."/>
        </authorList>
    </citation>
    <scope>NUCLEOTIDE SEQUENCE [LARGE SCALE GENOMIC DNA]</scope>
    <source>
        <strain evidence="3 4">1FIGIMAR09</strain>
    </source>
</reference>
<evidence type="ECO:0000256" key="1">
    <source>
        <dbReference type="SAM" id="MobiDB-lite"/>
    </source>
</evidence>
<evidence type="ECO:0000313" key="3">
    <source>
        <dbReference type="EMBL" id="KAJ03293.1"/>
    </source>
</evidence>
<dbReference type="Proteomes" id="UP000027337">
    <property type="component" value="Unassembled WGS sequence"/>
</dbReference>
<feature type="compositionally biased region" description="Polar residues" evidence="1">
    <location>
        <begin position="111"/>
        <end position="133"/>
    </location>
</feature>
<dbReference type="Pfam" id="PF01381">
    <property type="entry name" value="HTH_3"/>
    <property type="match status" value="1"/>
</dbReference>
<dbReference type="STRING" id="83219.PM02_10440"/>
<dbReference type="SMART" id="SM00530">
    <property type="entry name" value="HTH_XRE"/>
    <property type="match status" value="1"/>
</dbReference>
<name>A0A061SUB5_9RHOB</name>
<dbReference type="InterPro" id="IPR010982">
    <property type="entry name" value="Lambda_DNA-bd_dom_sf"/>
</dbReference>
<proteinExistence type="predicted"/>
<sequence length="139" mass="15103">MSFELDIDPIDNEAADFLNRLHIELFQAFVQAKKNKGVTQRQVAEIMGVDKSQVSRILRGSGNPTARTISDFAFALDCMPAISLIPIKPSGNLDANHVSRSTSSTKINTRVNVEPSASWTPVPVGSSSYQTRATAELTP</sequence>